<keyword evidence="3" id="KW-0269">Exonuclease</keyword>
<name>A0A9P8VL68_9PEZI</name>
<keyword evidence="4" id="KW-1185">Reference proteome</keyword>
<dbReference type="SUPFAM" id="SSF56219">
    <property type="entry name" value="DNase I-like"/>
    <property type="match status" value="1"/>
</dbReference>
<dbReference type="InterPro" id="IPR015919">
    <property type="entry name" value="Cadherin-like_sf"/>
</dbReference>
<dbReference type="GO" id="GO:0004527">
    <property type="term" value="F:exonuclease activity"/>
    <property type="evidence" value="ECO:0007669"/>
    <property type="project" value="UniProtKB-KW"/>
</dbReference>
<dbReference type="EMBL" id="JAGSXJ010000001">
    <property type="protein sequence ID" value="KAH6696881.1"/>
    <property type="molecule type" value="Genomic_DNA"/>
</dbReference>
<dbReference type="InterPro" id="IPR036691">
    <property type="entry name" value="Endo/exonu/phosph_ase_sf"/>
</dbReference>
<dbReference type="PANTHER" id="PTHR41349:SF1">
    <property type="entry name" value="PROTEIN CBG08683"/>
    <property type="match status" value="1"/>
</dbReference>
<dbReference type="Gene3D" id="3.60.10.10">
    <property type="entry name" value="Endonuclease/exonuclease/phosphatase"/>
    <property type="match status" value="1"/>
</dbReference>
<keyword evidence="1" id="KW-0732">Signal</keyword>
<dbReference type="Pfam" id="PF03372">
    <property type="entry name" value="Exo_endo_phos"/>
    <property type="match status" value="1"/>
</dbReference>
<dbReference type="PANTHER" id="PTHR41349">
    <property type="match status" value="1"/>
</dbReference>
<evidence type="ECO:0000313" key="4">
    <source>
        <dbReference type="Proteomes" id="UP000770015"/>
    </source>
</evidence>
<evidence type="ECO:0000256" key="1">
    <source>
        <dbReference type="SAM" id="SignalP"/>
    </source>
</evidence>
<dbReference type="SUPFAM" id="SSF49313">
    <property type="entry name" value="Cadherin-like"/>
    <property type="match status" value="1"/>
</dbReference>
<dbReference type="Gene3D" id="2.60.40.10">
    <property type="entry name" value="Immunoglobulins"/>
    <property type="match status" value="1"/>
</dbReference>
<dbReference type="InterPro" id="IPR013783">
    <property type="entry name" value="Ig-like_fold"/>
</dbReference>
<dbReference type="AlphaFoldDB" id="A0A9P8VL68"/>
<gene>
    <name evidence="3" type="ORF">F5X68DRAFT_238169</name>
</gene>
<feature type="signal peptide" evidence="1">
    <location>
        <begin position="1"/>
        <end position="21"/>
    </location>
</feature>
<protein>
    <submittedName>
        <fullName evidence="3">Exonuclease III</fullName>
    </submittedName>
</protein>
<dbReference type="OrthoDB" id="276515at2759"/>
<keyword evidence="3" id="KW-0540">Nuclease</keyword>
<dbReference type="Proteomes" id="UP000770015">
    <property type="component" value="Unassembled WGS sequence"/>
</dbReference>
<evidence type="ECO:0000313" key="3">
    <source>
        <dbReference type="EMBL" id="KAH6696881.1"/>
    </source>
</evidence>
<dbReference type="GO" id="GO:0005509">
    <property type="term" value="F:calcium ion binding"/>
    <property type="evidence" value="ECO:0007669"/>
    <property type="project" value="InterPro"/>
</dbReference>
<feature type="domain" description="Endonuclease/exonuclease/phosphatase" evidence="2">
    <location>
        <begin position="327"/>
        <end position="595"/>
    </location>
</feature>
<accession>A0A9P8VL68</accession>
<evidence type="ECO:0000259" key="2">
    <source>
        <dbReference type="Pfam" id="PF03372"/>
    </source>
</evidence>
<proteinExistence type="predicted"/>
<reference evidence="3" key="1">
    <citation type="journal article" date="2021" name="Nat. Commun.">
        <title>Genetic determinants of endophytism in the Arabidopsis root mycobiome.</title>
        <authorList>
            <person name="Mesny F."/>
            <person name="Miyauchi S."/>
            <person name="Thiergart T."/>
            <person name="Pickel B."/>
            <person name="Atanasova L."/>
            <person name="Karlsson M."/>
            <person name="Huettel B."/>
            <person name="Barry K.W."/>
            <person name="Haridas S."/>
            <person name="Chen C."/>
            <person name="Bauer D."/>
            <person name="Andreopoulos W."/>
            <person name="Pangilinan J."/>
            <person name="LaButti K."/>
            <person name="Riley R."/>
            <person name="Lipzen A."/>
            <person name="Clum A."/>
            <person name="Drula E."/>
            <person name="Henrissat B."/>
            <person name="Kohler A."/>
            <person name="Grigoriev I.V."/>
            <person name="Martin F.M."/>
            <person name="Hacquard S."/>
        </authorList>
    </citation>
    <scope>NUCLEOTIDE SEQUENCE</scope>
    <source>
        <strain evidence="3">MPI-SDFR-AT-0117</strain>
    </source>
</reference>
<sequence length="609" mass="65424">MLPNSLFTLLALPLALLAGHADSHALRPRVAADEPQTSLIASSFSFQQDGNDATFQYSTTEPHGQNWIGIYTQNGGPVDQVQVEQSLAWTYTPDSSGTARIAIGSLSPGRYRAFFLAQEGYVWLTSPIYIEVAGGSNGTSSFSLNANRPLFTFDYSTSQPHAKNWIGIYTSTGGPMDQVQVEAALKWAYAPASSGSVAIPADDLPGGSYRAFFLAQDGYRWLTSPIVVKVAGISFPRGTVTLRNAKVGVAYSASVGGLTSASATFSKVSGPEWVSVNSSGALNGTPTSSGITTVTVRASGNDATAELVVTIPVRSSGDCLVQNVHVMTYNMWAGGSRMNNYHQKQLRALIDTNVDIVGLQEADPNRASELAKALGWYYWASAGNARNAVLSRYPLAETYDHVGVSVAARVALDGSKQEINVWTTHLTAYPYGPYEACNERKTVQQILATEDSSGRTGQVTTIVNAMRAHIAAKDAIPVLLLGDFNAPSHLDWSPALQSKNCGYANIQWPTSRIPTEAGLIDSFRVHNPNPVMVQGTTWSPIYPFSDGATGRPEPQDRIDYIYHAGNVQVLDSRTYVLGKPSPVPGHTNNEWTSDHAAVLTQYKLNSGTC</sequence>
<dbReference type="InterPro" id="IPR005135">
    <property type="entry name" value="Endo/exonuclease/phosphatase"/>
</dbReference>
<dbReference type="GO" id="GO:0016020">
    <property type="term" value="C:membrane"/>
    <property type="evidence" value="ECO:0007669"/>
    <property type="project" value="InterPro"/>
</dbReference>
<organism evidence="3 4">
    <name type="scientific">Plectosphaerella plurivora</name>
    <dbReference type="NCBI Taxonomy" id="936078"/>
    <lineage>
        <taxon>Eukaryota</taxon>
        <taxon>Fungi</taxon>
        <taxon>Dikarya</taxon>
        <taxon>Ascomycota</taxon>
        <taxon>Pezizomycotina</taxon>
        <taxon>Sordariomycetes</taxon>
        <taxon>Hypocreomycetidae</taxon>
        <taxon>Glomerellales</taxon>
        <taxon>Plectosphaerellaceae</taxon>
        <taxon>Plectosphaerella</taxon>
    </lineage>
</organism>
<keyword evidence="3" id="KW-0378">Hydrolase</keyword>
<feature type="chain" id="PRO_5040352065" evidence="1">
    <location>
        <begin position="22"/>
        <end position="609"/>
    </location>
</feature>
<comment type="caution">
    <text evidence="3">The sequence shown here is derived from an EMBL/GenBank/DDBJ whole genome shotgun (WGS) entry which is preliminary data.</text>
</comment>